<feature type="compositionally biased region" description="Polar residues" evidence="2">
    <location>
        <begin position="19"/>
        <end position="28"/>
    </location>
</feature>
<feature type="region of interest" description="Disordered" evidence="2">
    <location>
        <begin position="1"/>
        <end position="28"/>
    </location>
</feature>
<comment type="caution">
    <text evidence="4">The sequence shown here is derived from an EMBL/GenBank/DDBJ whole genome shotgun (WGS) entry which is preliminary data.</text>
</comment>
<dbReference type="Proteomes" id="UP000183471">
    <property type="component" value="Unassembled WGS sequence"/>
</dbReference>
<dbReference type="InterPro" id="IPR056823">
    <property type="entry name" value="TEN-like_YD-shell"/>
</dbReference>
<keyword evidence="5" id="KW-1185">Reference proteome</keyword>
<evidence type="ECO:0000256" key="2">
    <source>
        <dbReference type="SAM" id="MobiDB-lite"/>
    </source>
</evidence>
<dbReference type="EMBL" id="FNKY01000001">
    <property type="protein sequence ID" value="SDQ66772.1"/>
    <property type="molecule type" value="Genomic_DNA"/>
</dbReference>
<gene>
    <name evidence="4" type="ORF">SAMN05216402_1771</name>
</gene>
<feature type="compositionally biased region" description="Low complexity" evidence="2">
    <location>
        <begin position="579"/>
        <end position="590"/>
    </location>
</feature>
<dbReference type="NCBIfam" id="TIGR01643">
    <property type="entry name" value="YD_repeat_2x"/>
    <property type="match status" value="1"/>
</dbReference>
<evidence type="ECO:0000313" key="5">
    <source>
        <dbReference type="Proteomes" id="UP000183471"/>
    </source>
</evidence>
<evidence type="ECO:0000313" key="4">
    <source>
        <dbReference type="EMBL" id="SDQ66772.1"/>
    </source>
</evidence>
<protein>
    <submittedName>
        <fullName evidence="4">RHS repeat-associated core domain-containing protein</fullName>
    </submittedName>
</protein>
<feature type="domain" description="Teneurin-like YD-shell" evidence="3">
    <location>
        <begin position="156"/>
        <end position="426"/>
    </location>
</feature>
<feature type="domain" description="Teneurin-like YD-shell" evidence="3">
    <location>
        <begin position="10"/>
        <end position="147"/>
    </location>
</feature>
<reference evidence="4 5" key="1">
    <citation type="submission" date="2016-10" db="EMBL/GenBank/DDBJ databases">
        <authorList>
            <person name="Varghese N."/>
            <person name="Submissions S."/>
        </authorList>
    </citation>
    <scope>NUCLEOTIDE SEQUENCE [LARGE SCALE GENOMIC DNA]</scope>
    <source>
        <strain evidence="4 5">Nl1</strain>
    </source>
</reference>
<feature type="compositionally biased region" description="Polar residues" evidence="2">
    <location>
        <begin position="591"/>
        <end position="601"/>
    </location>
</feature>
<dbReference type="Gene3D" id="2.180.10.10">
    <property type="entry name" value="RHS repeat-associated core"/>
    <property type="match status" value="1"/>
</dbReference>
<evidence type="ECO:0000256" key="1">
    <source>
        <dbReference type="ARBA" id="ARBA00022737"/>
    </source>
</evidence>
<dbReference type="InterPro" id="IPR050708">
    <property type="entry name" value="T6SS_VgrG/RHS"/>
</dbReference>
<dbReference type="NCBIfam" id="TIGR03696">
    <property type="entry name" value="Rhs_assc_core"/>
    <property type="match status" value="1"/>
</dbReference>
<dbReference type="InterPro" id="IPR006530">
    <property type="entry name" value="YD"/>
</dbReference>
<organism evidence="4 5">
    <name type="scientific">Nitrosospira multiformis</name>
    <dbReference type="NCBI Taxonomy" id="1231"/>
    <lineage>
        <taxon>Bacteria</taxon>
        <taxon>Pseudomonadati</taxon>
        <taxon>Pseudomonadota</taxon>
        <taxon>Betaproteobacteria</taxon>
        <taxon>Nitrosomonadales</taxon>
        <taxon>Nitrosomonadaceae</taxon>
        <taxon>Nitrosospira</taxon>
    </lineage>
</organism>
<name>A0ABY0TDI6_9PROT</name>
<dbReference type="InterPro" id="IPR022385">
    <property type="entry name" value="Rhs_assc_core"/>
</dbReference>
<feature type="region of interest" description="Disordered" evidence="2">
    <location>
        <begin position="567"/>
        <end position="607"/>
    </location>
</feature>
<proteinExistence type="predicted"/>
<dbReference type="PRINTS" id="PR00394">
    <property type="entry name" value="RHSPROTEIN"/>
</dbReference>
<evidence type="ECO:0000259" key="3">
    <source>
        <dbReference type="Pfam" id="PF25023"/>
    </source>
</evidence>
<sequence>MTPNTSSAPDYEQHDYDDNNNLVTTRKRNGQTVTAVYDALNRALSRSYPDPNDNATFRYDMRGRFSSVSTSGHALGYVWDNAGRLSSVSLNGSPSLSYQYDAAGNRTRITWPEATPFYVTTTYDALNRPWVMKELNTTNLATYAYDDLSRRMTVTLGNGTTTTYGYNTQSALLTLTQNLAGTAQDNTWTYARNQAQEISTNTASTAAYQWSGYANGTKSYTPNGLNQYTVAAGATLGYDANGNLSGDGTWTYGYDTDNQLRSASKTGLAANLAYDGLGRMRQTTIAGTATKLLYDGTDLVAEYDGGNALLRRYVHGPGIDEPLVWYEGSGTGSKTWLYADHQGSIAATANSAGTSTATYTYGPFGEPNVTTGIRFRYTGQQWLSQLGLYHYKARFYSPALGRFLQTDPIGYGSDLNLYAYVGNDPVNNIDPHGLDTFQLGIAAGGTFFGIVVPQVAAGVVIDTQGNIGGYVSSGLGAGVGVQAGAGMSVQVSNAPSIYLSGKSYNTSFSAGAGVGGSVDAFTARGEKGPIVGGGVTLGTGVGASASATRTLTQVCGSQGCAGPIANFRSSSTPPAPVASNGSRSSSSFLSNQGGFAAQSSPMGRPKP</sequence>
<keyword evidence="1" id="KW-0677">Repeat</keyword>
<dbReference type="Pfam" id="PF25023">
    <property type="entry name" value="TEN_YD-shell"/>
    <property type="match status" value="2"/>
</dbReference>
<dbReference type="PANTHER" id="PTHR32305:SF15">
    <property type="entry name" value="PROTEIN RHSA-RELATED"/>
    <property type="match status" value="1"/>
</dbReference>
<dbReference type="PANTHER" id="PTHR32305">
    <property type="match status" value="1"/>
</dbReference>
<accession>A0ABY0TDI6</accession>